<keyword evidence="1" id="KW-0812">Transmembrane</keyword>
<reference evidence="2 3" key="1">
    <citation type="journal article" date="2019" name="Int. J. Syst. Evol. Microbiol.">
        <title>The Global Catalogue of Microorganisms (GCM) 10K type strain sequencing project: providing services to taxonomists for standard genome sequencing and annotation.</title>
        <authorList>
            <consortium name="The Broad Institute Genomics Platform"/>
            <consortium name="The Broad Institute Genome Sequencing Center for Infectious Disease"/>
            <person name="Wu L."/>
            <person name="Ma J."/>
        </authorList>
    </citation>
    <scope>NUCLEOTIDE SEQUENCE [LARGE SCALE GENOMIC DNA]</scope>
    <source>
        <strain evidence="2 3">DSM 29988</strain>
    </source>
</reference>
<dbReference type="AlphaFoldDB" id="A0ABD5ZF40"/>
<accession>A0ABD5ZF40</accession>
<dbReference type="RefSeq" id="WP_390223167.1">
    <property type="nucleotide sequence ID" value="NZ_JBHTAA010000005.1"/>
</dbReference>
<keyword evidence="3" id="KW-1185">Reference proteome</keyword>
<dbReference type="EMBL" id="JBHTAA010000005">
    <property type="protein sequence ID" value="MFC7203833.1"/>
    <property type="molecule type" value="Genomic_DNA"/>
</dbReference>
<feature type="transmembrane region" description="Helical" evidence="1">
    <location>
        <begin position="20"/>
        <end position="41"/>
    </location>
</feature>
<name>A0ABD5ZF40_9EURY</name>
<evidence type="ECO:0000256" key="1">
    <source>
        <dbReference type="SAM" id="Phobius"/>
    </source>
</evidence>
<keyword evidence="1" id="KW-1133">Transmembrane helix</keyword>
<keyword evidence="1" id="KW-0472">Membrane</keyword>
<gene>
    <name evidence="2" type="ORF">ACFQJC_09915</name>
</gene>
<proteinExistence type="predicted"/>
<protein>
    <submittedName>
        <fullName evidence="2">Uncharacterized protein</fullName>
    </submittedName>
</protein>
<organism evidence="2 3">
    <name type="scientific">Haloferax namakaokahaiae</name>
    <dbReference type="NCBI Taxonomy" id="1748331"/>
    <lineage>
        <taxon>Archaea</taxon>
        <taxon>Methanobacteriati</taxon>
        <taxon>Methanobacteriota</taxon>
        <taxon>Stenosarchaea group</taxon>
        <taxon>Halobacteria</taxon>
        <taxon>Halobacteriales</taxon>
        <taxon>Haloferacaceae</taxon>
        <taxon>Haloferax</taxon>
    </lineage>
</organism>
<evidence type="ECO:0000313" key="3">
    <source>
        <dbReference type="Proteomes" id="UP001596481"/>
    </source>
</evidence>
<feature type="transmembrane region" description="Helical" evidence="1">
    <location>
        <begin position="47"/>
        <end position="71"/>
    </location>
</feature>
<evidence type="ECO:0000313" key="2">
    <source>
        <dbReference type="EMBL" id="MFC7203833.1"/>
    </source>
</evidence>
<dbReference type="Proteomes" id="UP001596481">
    <property type="component" value="Unassembled WGS sequence"/>
</dbReference>
<sequence length="80" mass="8460">MVSTGRQLLGRVRRPATGNAAMGVFGLVVAVGALFLTYSLVSSMADAMPLLSTTAIVFLGIGMWLVVWVVLDMAASRFRA</sequence>
<comment type="caution">
    <text evidence="2">The sequence shown here is derived from an EMBL/GenBank/DDBJ whole genome shotgun (WGS) entry which is preliminary data.</text>
</comment>